<dbReference type="EnsemblBacteria" id="BAA79879">
    <property type="protein sequence ID" value="BAA79879"/>
    <property type="gene ID" value="APE_0895.1"/>
</dbReference>
<evidence type="ECO:0000313" key="3">
    <source>
        <dbReference type="Proteomes" id="UP000002518"/>
    </source>
</evidence>
<accession>Q9YDL8</accession>
<dbReference type="PIR" id="G72684">
    <property type="entry name" value="G72684"/>
</dbReference>
<evidence type="ECO:0000313" key="2">
    <source>
        <dbReference type="EMBL" id="BAA79879.2"/>
    </source>
</evidence>
<dbReference type="EMBL" id="BA000002">
    <property type="protein sequence ID" value="BAA79879.2"/>
    <property type="molecule type" value="Genomic_DNA"/>
</dbReference>
<protein>
    <submittedName>
        <fullName evidence="2">Uncharacterized protein</fullName>
    </submittedName>
</protein>
<dbReference type="Proteomes" id="UP000002518">
    <property type="component" value="Chromosome"/>
</dbReference>
<dbReference type="AlphaFoldDB" id="Q9YDL8"/>
<gene>
    <name evidence="2" type="ordered locus">APE_0895.1</name>
</gene>
<sequence>MQTPQGYRAEGVQPRLPQGPRAGTEGEDGLDGCGDKISEAVAAALLVAPEAMLQVEIEGCSDVTSVKPGRLSLAKTLSNTRPATILSHIVTSAARAWALGEIQGIPGPADAKLAAIECWGYIVARQAGVKPDLSALERFLAGAILLGNTPRSPLDAFRMISELARRATPRGLAARLFILILRKSRAKVAAVAQSGTTRVEGLQYGGPSEMLNRAKIYMALSRAAARRSWSRGWLRPPKRLVTLGDGVLLPGQSWGPVNRHAVLLDVSASMEGKMRVAVEAAAHALRYPARTRVLALFDYDIRREIVNPRPVVFASSEDLSPAGGTRLSKPLSRYMPCRADLVTVISDWGLIEDDLNSSLALMRKHLACGGSLVLVSVSPFVKPPRGPWITLDLMSKDY</sequence>
<dbReference type="KEGG" id="ape:APE_0895.1"/>
<name>Q9YDL8_AERPE</name>
<evidence type="ECO:0000256" key="1">
    <source>
        <dbReference type="SAM" id="MobiDB-lite"/>
    </source>
</evidence>
<organism evidence="2 3">
    <name type="scientific">Aeropyrum pernix (strain ATCC 700893 / DSM 11879 / JCM 9820 / NBRC 100138 / K1)</name>
    <dbReference type="NCBI Taxonomy" id="272557"/>
    <lineage>
        <taxon>Archaea</taxon>
        <taxon>Thermoproteota</taxon>
        <taxon>Thermoprotei</taxon>
        <taxon>Desulfurococcales</taxon>
        <taxon>Desulfurococcaceae</taxon>
        <taxon>Aeropyrum</taxon>
    </lineage>
</organism>
<proteinExistence type="predicted"/>
<reference evidence="2 3" key="1">
    <citation type="journal article" date="1999" name="DNA Res.">
        <title>Complete genome sequence of an aerobic hyper-thermophilic crenarchaeon, Aeropyrum pernix K1.</title>
        <authorList>
            <person name="Kawarabayasi Y."/>
            <person name="Hino Y."/>
            <person name="Horikawa H."/>
            <person name="Yamazaki S."/>
            <person name="Haikawa Y."/>
            <person name="Jin-no K."/>
            <person name="Takahashi M."/>
            <person name="Sekine M."/>
            <person name="Baba S."/>
            <person name="Ankai A."/>
            <person name="Kosugi H."/>
            <person name="Hosoyama A."/>
            <person name="Fukui S."/>
            <person name="Nagai Y."/>
            <person name="Nishijima K."/>
            <person name="Nakazawa H."/>
            <person name="Takamiya M."/>
            <person name="Masuda S."/>
            <person name="Funahashi T."/>
            <person name="Tanaka T."/>
            <person name="Kudoh Y."/>
            <person name="Yamazaki J."/>
            <person name="Kushida N."/>
            <person name="Oguchi A."/>
            <person name="Aoki K."/>
            <person name="Kubota K."/>
            <person name="Nakamura Y."/>
            <person name="Nomura N."/>
            <person name="Sako Y."/>
            <person name="Kikuchi H."/>
        </authorList>
    </citation>
    <scope>NUCLEOTIDE SEQUENCE [LARGE SCALE GENOMIC DNA]</scope>
    <source>
        <strain evidence="3">ATCC 700893 / DSM 11879 / JCM 9820 / NBRC 100138 / K1</strain>
    </source>
</reference>
<dbReference type="eggNOG" id="arCOG06980">
    <property type="taxonomic scope" value="Archaea"/>
</dbReference>
<feature type="region of interest" description="Disordered" evidence="1">
    <location>
        <begin position="1"/>
        <end position="30"/>
    </location>
</feature>
<keyword evidence="3" id="KW-1185">Reference proteome</keyword>